<dbReference type="Proteomes" id="UP001195483">
    <property type="component" value="Unassembled WGS sequence"/>
</dbReference>
<dbReference type="InterPro" id="IPR013083">
    <property type="entry name" value="Znf_RING/FYVE/PHD"/>
</dbReference>
<reference evidence="8" key="2">
    <citation type="journal article" date="2021" name="Genome Biol. Evol.">
        <title>Developing a high-quality reference genome for a parasitic bivalve with doubly uniparental inheritance (Bivalvia: Unionida).</title>
        <authorList>
            <person name="Smith C.H."/>
        </authorList>
    </citation>
    <scope>NUCLEOTIDE SEQUENCE</scope>
    <source>
        <strain evidence="8">CHS0354</strain>
        <tissue evidence="8">Mantle</tissue>
    </source>
</reference>
<dbReference type="InterPro" id="IPR017907">
    <property type="entry name" value="Znf_RING_CS"/>
</dbReference>
<dbReference type="Gene3D" id="3.30.160.60">
    <property type="entry name" value="Classic Zinc Finger"/>
    <property type="match status" value="1"/>
</dbReference>
<dbReference type="PANTHER" id="PTHR25462:SF296">
    <property type="entry name" value="MEIOTIC P26, ISOFORM F"/>
    <property type="match status" value="1"/>
</dbReference>
<evidence type="ECO:0000256" key="3">
    <source>
        <dbReference type="ARBA" id="ARBA00022833"/>
    </source>
</evidence>
<keyword evidence="2 4" id="KW-0863">Zinc-finger</keyword>
<dbReference type="InterPro" id="IPR000315">
    <property type="entry name" value="Znf_B-box"/>
</dbReference>
<evidence type="ECO:0000259" key="7">
    <source>
        <dbReference type="PROSITE" id="PS50119"/>
    </source>
</evidence>
<dbReference type="InterPro" id="IPR018957">
    <property type="entry name" value="Znf_C3HC4_RING-type"/>
</dbReference>
<dbReference type="SUPFAM" id="SSF57850">
    <property type="entry name" value="RING/U-box"/>
    <property type="match status" value="1"/>
</dbReference>
<evidence type="ECO:0000256" key="1">
    <source>
        <dbReference type="ARBA" id="ARBA00022723"/>
    </source>
</evidence>
<dbReference type="PANTHER" id="PTHR25462">
    <property type="entry name" value="BONUS, ISOFORM C-RELATED"/>
    <property type="match status" value="1"/>
</dbReference>
<dbReference type="InterPro" id="IPR011042">
    <property type="entry name" value="6-blade_b-propeller_TolB-like"/>
</dbReference>
<dbReference type="SMART" id="SM00336">
    <property type="entry name" value="BBOX"/>
    <property type="match status" value="2"/>
</dbReference>
<feature type="non-terminal residue" evidence="8">
    <location>
        <position position="1"/>
    </location>
</feature>
<reference evidence="8" key="3">
    <citation type="submission" date="2023-05" db="EMBL/GenBank/DDBJ databases">
        <authorList>
            <person name="Smith C.H."/>
        </authorList>
    </citation>
    <scope>NUCLEOTIDE SEQUENCE</scope>
    <source>
        <strain evidence="8">CHS0354</strain>
        <tissue evidence="8">Mantle</tissue>
    </source>
</reference>
<name>A0AAE0TE63_9BIVA</name>
<evidence type="ECO:0000313" key="9">
    <source>
        <dbReference type="Proteomes" id="UP001195483"/>
    </source>
</evidence>
<dbReference type="SUPFAM" id="SSF101898">
    <property type="entry name" value="NHL repeat"/>
    <property type="match status" value="1"/>
</dbReference>
<gene>
    <name evidence="8" type="ORF">CHS0354_007385</name>
</gene>
<dbReference type="Pfam" id="PF00097">
    <property type="entry name" value="zf-C3HC4"/>
    <property type="match status" value="1"/>
</dbReference>
<comment type="caution">
    <text evidence="8">The sequence shown here is derived from an EMBL/GenBank/DDBJ whole genome shotgun (WGS) entry which is preliminary data.</text>
</comment>
<keyword evidence="9" id="KW-1185">Reference proteome</keyword>
<keyword evidence="1" id="KW-0479">Metal-binding</keyword>
<accession>A0AAE0TE63</accession>
<dbReference type="EMBL" id="JAEAOA010000507">
    <property type="protein sequence ID" value="KAK3608721.1"/>
    <property type="molecule type" value="Genomic_DNA"/>
</dbReference>
<evidence type="ECO:0000256" key="5">
    <source>
        <dbReference type="SAM" id="Coils"/>
    </source>
</evidence>
<protein>
    <submittedName>
        <fullName evidence="8">Uncharacterized protein</fullName>
    </submittedName>
</protein>
<evidence type="ECO:0000256" key="4">
    <source>
        <dbReference type="PROSITE-ProRule" id="PRU00024"/>
    </source>
</evidence>
<evidence type="ECO:0000256" key="2">
    <source>
        <dbReference type="ARBA" id="ARBA00022771"/>
    </source>
</evidence>
<evidence type="ECO:0000259" key="6">
    <source>
        <dbReference type="PROSITE" id="PS50089"/>
    </source>
</evidence>
<dbReference type="Gene3D" id="2.120.10.30">
    <property type="entry name" value="TolB, C-terminal domain"/>
    <property type="match status" value="1"/>
</dbReference>
<dbReference type="SMART" id="SM00184">
    <property type="entry name" value="RING"/>
    <property type="match status" value="1"/>
</dbReference>
<dbReference type="PROSITE" id="PS00518">
    <property type="entry name" value="ZF_RING_1"/>
    <property type="match status" value="1"/>
</dbReference>
<evidence type="ECO:0000313" key="8">
    <source>
        <dbReference type="EMBL" id="KAK3608721.1"/>
    </source>
</evidence>
<dbReference type="PROSITE" id="PS50089">
    <property type="entry name" value="ZF_RING_2"/>
    <property type="match status" value="1"/>
</dbReference>
<feature type="domain" description="B box-type" evidence="7">
    <location>
        <begin position="164"/>
        <end position="206"/>
    </location>
</feature>
<feature type="coiled-coil region" evidence="5">
    <location>
        <begin position="237"/>
        <end position="264"/>
    </location>
</feature>
<sequence length="677" mass="77881">KMATASPTEEQLPEVLQCPICLETLRRPKILPCGHRYCTSCLQSHIISKVVNKGVHQACFSCPVCRANTQLSDPTVSVELWAESFPANSSVSAIFDLTGEIHGDNVCDICQKWNIQTTAVSFCKDCKRFMCKICREHHNENQSQLEHDVIDLNCENTSCLTNLSMIEMCPSHRKKNIEFFCSDHSSLCCSTCGFLEHRKCERVITIEDFIKHFNVRAKSKDMEANLRNIKRHVTQMARKVKENAEGIKNEKSAMLEQIRSLRTEINFQVQKREDDLINSLEVNYKTEFLNLQSQEASGHSLMTAVESDLTQKHLVMTHGSETQKVIMLHNIEEHQNRYHKVMSEYRDELRNIKFSLYINKRVKDLIRELNGFGSITVTRTKQSFPSCNIVTPSQLNAEVVSGSSRIPLKNRRAVKVSEFNVNVLGDNAICHISDVLILQGAKHMLVDRANSKIKIYGENYKLQEIMTVQGHPWNACILPDNNIAVTVPNNKTILIIGIVDKMQNIRDIKTRLSCWGIAVFKKRFIIISCHDEDSILILDMTGAEVRTLQPDNYFSDKLICPWYLKVKESETVIYVSYSFGHKLVAYNRLWNKRFTYTNQNMKLPDGIDTDREGNIYLCGYDSYNVQQISADGEFIKTLIIKEDDKLKPRTLRFYRDLERFVVTYCNCNIIEVYDMCD</sequence>
<dbReference type="GO" id="GO:0008270">
    <property type="term" value="F:zinc ion binding"/>
    <property type="evidence" value="ECO:0007669"/>
    <property type="project" value="UniProtKB-KW"/>
</dbReference>
<feature type="domain" description="B box-type" evidence="7">
    <location>
        <begin position="102"/>
        <end position="152"/>
    </location>
</feature>
<reference evidence="8" key="1">
    <citation type="journal article" date="2021" name="Genome Biol. Evol.">
        <title>A High-Quality Reference Genome for a Parasitic Bivalve with Doubly Uniparental Inheritance (Bivalvia: Unionida).</title>
        <authorList>
            <person name="Smith C.H."/>
        </authorList>
    </citation>
    <scope>NUCLEOTIDE SEQUENCE</scope>
    <source>
        <strain evidence="8">CHS0354</strain>
    </source>
</reference>
<dbReference type="SUPFAM" id="SSF57845">
    <property type="entry name" value="B-box zinc-binding domain"/>
    <property type="match status" value="1"/>
</dbReference>
<proteinExistence type="predicted"/>
<keyword evidence="5" id="KW-0175">Coiled coil</keyword>
<dbReference type="Gene3D" id="3.30.40.10">
    <property type="entry name" value="Zinc/RING finger domain, C3HC4 (zinc finger)"/>
    <property type="match status" value="1"/>
</dbReference>
<keyword evidence="3" id="KW-0862">Zinc</keyword>
<dbReference type="InterPro" id="IPR047153">
    <property type="entry name" value="TRIM45/56/19-like"/>
</dbReference>
<dbReference type="CDD" id="cd19757">
    <property type="entry name" value="Bbox1"/>
    <property type="match status" value="1"/>
</dbReference>
<feature type="domain" description="RING-type" evidence="6">
    <location>
        <begin position="18"/>
        <end position="66"/>
    </location>
</feature>
<dbReference type="InterPro" id="IPR001841">
    <property type="entry name" value="Znf_RING"/>
</dbReference>
<organism evidence="8 9">
    <name type="scientific">Potamilus streckersoni</name>
    <dbReference type="NCBI Taxonomy" id="2493646"/>
    <lineage>
        <taxon>Eukaryota</taxon>
        <taxon>Metazoa</taxon>
        <taxon>Spiralia</taxon>
        <taxon>Lophotrochozoa</taxon>
        <taxon>Mollusca</taxon>
        <taxon>Bivalvia</taxon>
        <taxon>Autobranchia</taxon>
        <taxon>Heteroconchia</taxon>
        <taxon>Palaeoheterodonta</taxon>
        <taxon>Unionida</taxon>
        <taxon>Unionoidea</taxon>
        <taxon>Unionidae</taxon>
        <taxon>Ambleminae</taxon>
        <taxon>Lampsilini</taxon>
        <taxon>Potamilus</taxon>
    </lineage>
</organism>
<dbReference type="AlphaFoldDB" id="A0AAE0TE63"/>
<dbReference type="PROSITE" id="PS50119">
    <property type="entry name" value="ZF_BBOX"/>
    <property type="match status" value="2"/>
</dbReference>